<gene>
    <name evidence="1" type="ORF">B0T26DRAFT_362784</name>
</gene>
<accession>A0AA40ACG9</accession>
<reference evidence="1" key="1">
    <citation type="submission" date="2023-06" db="EMBL/GenBank/DDBJ databases">
        <title>Genome-scale phylogeny and comparative genomics of the fungal order Sordariales.</title>
        <authorList>
            <consortium name="Lawrence Berkeley National Laboratory"/>
            <person name="Hensen N."/>
            <person name="Bonometti L."/>
            <person name="Westerberg I."/>
            <person name="Brannstrom I.O."/>
            <person name="Guillou S."/>
            <person name="Cros-Aarteil S."/>
            <person name="Calhoun S."/>
            <person name="Haridas S."/>
            <person name="Kuo A."/>
            <person name="Mondo S."/>
            <person name="Pangilinan J."/>
            <person name="Riley R."/>
            <person name="LaButti K."/>
            <person name="Andreopoulos B."/>
            <person name="Lipzen A."/>
            <person name="Chen C."/>
            <person name="Yanf M."/>
            <person name="Daum C."/>
            <person name="Ng V."/>
            <person name="Clum A."/>
            <person name="Steindorff A."/>
            <person name="Ohm R."/>
            <person name="Martin F."/>
            <person name="Silar P."/>
            <person name="Natvig D."/>
            <person name="Lalanne C."/>
            <person name="Gautier V."/>
            <person name="Ament-velasquez S.L."/>
            <person name="Kruys A."/>
            <person name="Hutchinson M.I."/>
            <person name="Powell A.J."/>
            <person name="Barry K."/>
            <person name="Miller A.N."/>
            <person name="Grigoriev I.V."/>
            <person name="Debuchy R."/>
            <person name="Gladieux P."/>
            <person name="Thoren M.H."/>
            <person name="Johannesson H."/>
        </authorList>
    </citation>
    <scope>NUCLEOTIDE SEQUENCE</scope>
    <source>
        <strain evidence="1">SMH2392-1A</strain>
    </source>
</reference>
<dbReference type="EMBL" id="JAUIRO010000005">
    <property type="protein sequence ID" value="KAK0713341.1"/>
    <property type="molecule type" value="Genomic_DNA"/>
</dbReference>
<name>A0AA40ACG9_9PEZI</name>
<dbReference type="RefSeq" id="XP_060294664.1">
    <property type="nucleotide sequence ID" value="XM_060434610.1"/>
</dbReference>
<proteinExistence type="predicted"/>
<dbReference type="GeneID" id="85317880"/>
<evidence type="ECO:0000313" key="2">
    <source>
        <dbReference type="Proteomes" id="UP001172101"/>
    </source>
</evidence>
<dbReference type="InterPro" id="IPR052895">
    <property type="entry name" value="HetReg/Transcr_Mod"/>
</dbReference>
<dbReference type="PANTHER" id="PTHR24148">
    <property type="entry name" value="ANKYRIN REPEAT DOMAIN-CONTAINING PROTEIN 39 HOMOLOG-RELATED"/>
    <property type="match status" value="1"/>
</dbReference>
<keyword evidence="2" id="KW-1185">Reference proteome</keyword>
<protein>
    <recommendedName>
        <fullName evidence="3">Heterokaryon incompatibility domain-containing protein</fullName>
    </recommendedName>
</protein>
<evidence type="ECO:0000313" key="1">
    <source>
        <dbReference type="EMBL" id="KAK0713341.1"/>
    </source>
</evidence>
<dbReference type="AlphaFoldDB" id="A0AA40ACG9"/>
<dbReference type="PANTHER" id="PTHR24148:SF73">
    <property type="entry name" value="HET DOMAIN PROTEIN (AFU_ORTHOLOGUE AFUA_8G01020)"/>
    <property type="match status" value="1"/>
</dbReference>
<organism evidence="1 2">
    <name type="scientific">Lasiosphaeria miniovina</name>
    <dbReference type="NCBI Taxonomy" id="1954250"/>
    <lineage>
        <taxon>Eukaryota</taxon>
        <taxon>Fungi</taxon>
        <taxon>Dikarya</taxon>
        <taxon>Ascomycota</taxon>
        <taxon>Pezizomycotina</taxon>
        <taxon>Sordariomycetes</taxon>
        <taxon>Sordariomycetidae</taxon>
        <taxon>Sordariales</taxon>
        <taxon>Lasiosphaeriaceae</taxon>
        <taxon>Lasiosphaeria</taxon>
    </lineage>
</organism>
<sequence>MIIDYRLSVERGLNQITMHRYWRRIWTVQELALSRRSELYIGDSRPISLEELIYGYDVHEYYPDGNSLLYNRDRNRMDLEFHLDSARHVREKAAWHSSKSVQTAVSLIEKSSTDPRDIFFAIKAIYPDLLGKIEVRYDRSAADIYTEVAASLFEGVWGTDMLGWMLDTAGMCLPKSLAIPSWVPDWSSDEHPWSDYKIIIHRAAGDSKAAGMLSAD</sequence>
<comment type="caution">
    <text evidence="1">The sequence shown here is derived from an EMBL/GenBank/DDBJ whole genome shotgun (WGS) entry which is preliminary data.</text>
</comment>
<dbReference type="Proteomes" id="UP001172101">
    <property type="component" value="Unassembled WGS sequence"/>
</dbReference>
<evidence type="ECO:0008006" key="3">
    <source>
        <dbReference type="Google" id="ProtNLM"/>
    </source>
</evidence>